<dbReference type="eggNOG" id="COG5492">
    <property type="taxonomic scope" value="Bacteria"/>
</dbReference>
<dbReference type="EMBL" id="JQCR01000002">
    <property type="protein sequence ID" value="KGE20201.1"/>
    <property type="molecule type" value="Genomic_DNA"/>
</dbReference>
<dbReference type="InterPro" id="IPR001119">
    <property type="entry name" value="SLH_dom"/>
</dbReference>
<keyword evidence="4" id="KW-1185">Reference proteome</keyword>
<evidence type="ECO:0000313" key="4">
    <source>
        <dbReference type="Proteomes" id="UP000029734"/>
    </source>
</evidence>
<accession>A0A098MDY2</accession>
<dbReference type="OrthoDB" id="1738667at2"/>
<feature type="chain" id="PRO_5001945589" evidence="1">
    <location>
        <begin position="28"/>
        <end position="225"/>
    </location>
</feature>
<dbReference type="RefSeq" id="WP_036652217.1">
    <property type="nucleotide sequence ID" value="NZ_JQCR01000002.1"/>
</dbReference>
<gene>
    <name evidence="3" type="ORF">PWYN_13325</name>
</gene>
<dbReference type="Proteomes" id="UP000029734">
    <property type="component" value="Unassembled WGS sequence"/>
</dbReference>
<feature type="domain" description="SLH" evidence="2">
    <location>
        <begin position="158"/>
        <end position="221"/>
    </location>
</feature>
<evidence type="ECO:0000259" key="2">
    <source>
        <dbReference type="PROSITE" id="PS51272"/>
    </source>
</evidence>
<dbReference type="STRING" id="268407.PWYN_13325"/>
<evidence type="ECO:0000313" key="3">
    <source>
        <dbReference type="EMBL" id="KGE20201.1"/>
    </source>
</evidence>
<dbReference type="AlphaFoldDB" id="A0A098MDY2"/>
<keyword evidence="1" id="KW-0732">Signal</keyword>
<protein>
    <submittedName>
        <fullName evidence="3">S-layer protein</fullName>
    </submittedName>
</protein>
<proteinExistence type="predicted"/>
<name>A0A098MDY2_9BACL</name>
<dbReference type="PROSITE" id="PS51272">
    <property type="entry name" value="SLH"/>
    <property type="match status" value="2"/>
</dbReference>
<reference evidence="3 4" key="2">
    <citation type="submission" date="2014-10" db="EMBL/GenBank/DDBJ databases">
        <title>Comparative genomics of the Paenibacillus odorifer group.</title>
        <authorList>
            <person name="Tsai Y.-C."/>
            <person name="Martin N."/>
            <person name="Korlach J."/>
            <person name="Wiedmann M."/>
        </authorList>
    </citation>
    <scope>NUCLEOTIDE SEQUENCE [LARGE SCALE GENOMIC DNA]</scope>
    <source>
        <strain evidence="3 4">DSM 18334</strain>
    </source>
</reference>
<feature type="domain" description="SLH" evidence="2">
    <location>
        <begin position="27"/>
        <end position="90"/>
    </location>
</feature>
<reference evidence="3 4" key="1">
    <citation type="submission" date="2014-08" db="EMBL/GenBank/DDBJ databases">
        <authorList>
            <person name="den Bakker H.C."/>
        </authorList>
    </citation>
    <scope>NUCLEOTIDE SEQUENCE [LARGE SCALE GENOMIC DNA]</scope>
    <source>
        <strain evidence="3 4">DSM 18334</strain>
    </source>
</reference>
<organism evidence="3 4">
    <name type="scientific">Paenibacillus wynnii</name>
    <dbReference type="NCBI Taxonomy" id="268407"/>
    <lineage>
        <taxon>Bacteria</taxon>
        <taxon>Bacillati</taxon>
        <taxon>Bacillota</taxon>
        <taxon>Bacilli</taxon>
        <taxon>Bacillales</taxon>
        <taxon>Paenibacillaceae</taxon>
        <taxon>Paenibacillus</taxon>
    </lineage>
</organism>
<sequence>MKKNIIKSLALTGTALLTLSFAGQSFAASATFTDLGNIKAKDKIVSLQDKGLINGVGGDRFAPNAPITAAQGIQMVVKALDLNLDLIRFIKEPKATDYYAHAKNDAWYSDTLIIAANNGMDLPSDLNPNKVWDREEFTHQLIIAMEKHSNLPMIKIIPVEIADVDKFTNGYDGSIQRALVLNIAELDAKGNFNPKQKVTRAEAAVMIYNALEYIKAHPAPAGDAS</sequence>
<dbReference type="Pfam" id="PF00395">
    <property type="entry name" value="SLH"/>
    <property type="match status" value="2"/>
</dbReference>
<comment type="caution">
    <text evidence="3">The sequence shown here is derived from an EMBL/GenBank/DDBJ whole genome shotgun (WGS) entry which is preliminary data.</text>
</comment>
<evidence type="ECO:0000256" key="1">
    <source>
        <dbReference type="SAM" id="SignalP"/>
    </source>
</evidence>
<feature type="signal peptide" evidence="1">
    <location>
        <begin position="1"/>
        <end position="27"/>
    </location>
</feature>